<proteinExistence type="predicted"/>
<dbReference type="EMBL" id="CP126116">
    <property type="protein sequence ID" value="WHZ57193.1"/>
    <property type="molecule type" value="Genomic_DNA"/>
</dbReference>
<keyword evidence="2" id="KW-1185">Reference proteome</keyword>
<evidence type="ECO:0000313" key="1">
    <source>
        <dbReference type="EMBL" id="WHZ57193.1"/>
    </source>
</evidence>
<protein>
    <submittedName>
        <fullName evidence="1">ABC transporter substrate-binding protein</fullName>
    </submittedName>
</protein>
<dbReference type="Proteomes" id="UP001226091">
    <property type="component" value="Chromosome"/>
</dbReference>
<evidence type="ECO:0000313" key="2">
    <source>
        <dbReference type="Proteomes" id="UP001226091"/>
    </source>
</evidence>
<organism evidence="1 2">
    <name type="scientific">Metabacillus hrfriensis</name>
    <dbReference type="NCBI Taxonomy" id="3048891"/>
    <lineage>
        <taxon>Bacteria</taxon>
        <taxon>Bacillati</taxon>
        <taxon>Bacillota</taxon>
        <taxon>Bacilli</taxon>
        <taxon>Bacillales</taxon>
        <taxon>Bacillaceae</taxon>
        <taxon>Metabacillus</taxon>
    </lineage>
</organism>
<name>A0ACD4R9N3_9BACI</name>
<accession>A0ACD4R9N3</accession>
<gene>
    <name evidence="1" type="ORF">QLQ22_21445</name>
</gene>
<reference evidence="2" key="1">
    <citation type="journal article" date="2025" name="Aquaculture">
        <title>Assessment of the bioflocculant production and safety properties of Metabacillus hrfriensis sp. nov. based on phenotypic and whole-genome sequencing analysis.</title>
        <authorList>
            <person name="Zhang R."/>
            <person name="Zhao Z."/>
            <person name="Luo L."/>
            <person name="Wang S."/>
            <person name="Guo K."/>
            <person name="Xu W."/>
        </authorList>
    </citation>
    <scope>NUCLEOTIDE SEQUENCE [LARGE SCALE GENOMIC DNA]</scope>
    <source>
        <strain evidence="2">CT-WN-B3</strain>
    </source>
</reference>
<sequence length="430" mass="47696">MKKRTALLLSSVLSVSLVATACSSSNVTKGGSDDKVVVDVFNIKVETKKQLDELVETYESQNKNVDINVTTVGGGQDAPAALQAKFSSGDEPSIFMMGGLNDAKKWQKTLLDVSETEAAKLAIEGTLGGATIDGVSYGLPYNIEGFGWMVNKEIFKKAGIEVESIQSFADFENAVKTIDSKKKELGIDAVFAFSAKENWVVSQYSSNFMSLAYENDLNAALEAEKPSFEYGNQFNQYTDLMNKYNLQPIVSIDYSTSVEEKFANGKVAIIHQGNWIIPTLDGIDETFSQEKLALVPMFLKDGEPGTVAAGPSWFWGINKNEDEKVVEESKKFLDWVYTSKEGKKSLIEDFKYIPAYKGNDADSIKDPVSKVIYQHLSDGNNTVWIHGSYPNGWFQSGLHPEFQKYLTGDITWDEFTKSASKSWEELRSNE</sequence>